<dbReference type="Gene3D" id="2.60.120.10">
    <property type="entry name" value="Jelly Rolls"/>
    <property type="match status" value="1"/>
</dbReference>
<dbReference type="SUPFAM" id="SSF51215">
    <property type="entry name" value="Regulatory protein AraC"/>
    <property type="match status" value="1"/>
</dbReference>
<keyword evidence="3" id="KW-0804">Transcription</keyword>
<dbReference type="EMBL" id="CP018867">
    <property type="protein sequence ID" value="AUI72623.1"/>
    <property type="molecule type" value="Genomic_DNA"/>
</dbReference>
<evidence type="ECO:0000256" key="3">
    <source>
        <dbReference type="ARBA" id="ARBA00023163"/>
    </source>
</evidence>
<dbReference type="KEGG" id="lali:LA20249_10690"/>
<dbReference type="PANTHER" id="PTHR43280">
    <property type="entry name" value="ARAC-FAMILY TRANSCRIPTIONAL REGULATOR"/>
    <property type="match status" value="1"/>
</dbReference>
<keyword evidence="6" id="KW-1185">Reference proteome</keyword>
<name>A0A2K9HPY6_9LACO</name>
<dbReference type="Gene3D" id="1.10.10.60">
    <property type="entry name" value="Homeodomain-like"/>
    <property type="match status" value="2"/>
</dbReference>
<keyword evidence="2" id="KW-0238">DNA-binding</keyword>
<gene>
    <name evidence="5" type="ORF">LA20249_10690</name>
</gene>
<dbReference type="AlphaFoldDB" id="A0A2K9HPY6"/>
<dbReference type="SMART" id="SM00342">
    <property type="entry name" value="HTH_ARAC"/>
    <property type="match status" value="1"/>
</dbReference>
<dbReference type="InterPro" id="IPR037923">
    <property type="entry name" value="HTH-like"/>
</dbReference>
<proteinExistence type="predicted"/>
<dbReference type="Pfam" id="PF12833">
    <property type="entry name" value="HTH_18"/>
    <property type="match status" value="1"/>
</dbReference>
<dbReference type="RefSeq" id="WP_057738789.1">
    <property type="nucleotide sequence ID" value="NZ_AZDQ01000021.1"/>
</dbReference>
<dbReference type="PROSITE" id="PS00041">
    <property type="entry name" value="HTH_ARAC_FAMILY_1"/>
    <property type="match status" value="1"/>
</dbReference>
<dbReference type="InterPro" id="IPR014710">
    <property type="entry name" value="RmlC-like_jellyroll"/>
</dbReference>
<evidence type="ECO:0000256" key="2">
    <source>
        <dbReference type="ARBA" id="ARBA00023125"/>
    </source>
</evidence>
<feature type="domain" description="HTH araC/xylS-type" evidence="4">
    <location>
        <begin position="179"/>
        <end position="277"/>
    </location>
</feature>
<dbReference type="Proteomes" id="UP000234653">
    <property type="component" value="Chromosome"/>
</dbReference>
<reference evidence="5 6" key="1">
    <citation type="submission" date="2016-12" db="EMBL/GenBank/DDBJ databases">
        <title>The whole genome sequencing and assembly of Lactobacillus alimentarius DSM 20249T strain.</title>
        <authorList>
            <person name="Lee Y.-J."/>
            <person name="Yi H."/>
            <person name="Bahn Y.-S."/>
            <person name="Kim J.F."/>
            <person name="Lee D.-W."/>
        </authorList>
    </citation>
    <scope>NUCLEOTIDE SEQUENCE [LARGE SCALE GENOMIC DNA]</scope>
    <source>
        <strain evidence="5 6">DSM 20249</strain>
    </source>
</reference>
<dbReference type="InterPro" id="IPR018062">
    <property type="entry name" value="HTH_AraC-typ_CS"/>
</dbReference>
<dbReference type="STRING" id="1423720.FC67_GL000686"/>
<evidence type="ECO:0000313" key="5">
    <source>
        <dbReference type="EMBL" id="AUI72623.1"/>
    </source>
</evidence>
<keyword evidence="1" id="KW-0805">Transcription regulation</keyword>
<dbReference type="PROSITE" id="PS01124">
    <property type="entry name" value="HTH_ARAC_FAMILY_2"/>
    <property type="match status" value="1"/>
</dbReference>
<dbReference type="PANTHER" id="PTHR43280:SF2">
    <property type="entry name" value="HTH-TYPE TRANSCRIPTIONAL REGULATOR EXSA"/>
    <property type="match status" value="1"/>
</dbReference>
<dbReference type="Pfam" id="PF02311">
    <property type="entry name" value="AraC_binding"/>
    <property type="match status" value="1"/>
</dbReference>
<dbReference type="SUPFAM" id="SSF46689">
    <property type="entry name" value="Homeodomain-like"/>
    <property type="match status" value="2"/>
</dbReference>
<evidence type="ECO:0000259" key="4">
    <source>
        <dbReference type="PROSITE" id="PS01124"/>
    </source>
</evidence>
<dbReference type="InterPro" id="IPR018060">
    <property type="entry name" value="HTH_AraC"/>
</dbReference>
<dbReference type="OrthoDB" id="2211832at2"/>
<sequence length="285" mass="33670">MSTPMEFLEFNQIDPIKLIYHRPIGKKYVVPHWHEAVEITYVEKGYPGDIYIEDNRYSLKQGDIYIINSRLIHGFDSVITKNDRILTLLLNYEWLRKCLPETMATKSFALIKSPQNKQQRSSFNALVKLIEELNTYAQQVNSDRNHLMKLNLEIRIISILVNDFTVERTIKTNIPEVIAEIIKDFHDNYQDEIHLSNLASQYNYSYAYFSKLFKKYLGVAPKKYLTLLRVQKAAELIEQTNDNFNKIAFDTGFPDEKSFYMSFKERYKQTPLQHRKKTHKIIGIK</sequence>
<dbReference type="InterPro" id="IPR009057">
    <property type="entry name" value="Homeodomain-like_sf"/>
</dbReference>
<accession>A0A2K9HPY6</accession>
<dbReference type="GO" id="GO:0003700">
    <property type="term" value="F:DNA-binding transcription factor activity"/>
    <property type="evidence" value="ECO:0007669"/>
    <property type="project" value="InterPro"/>
</dbReference>
<dbReference type="InterPro" id="IPR003313">
    <property type="entry name" value="AraC-bd"/>
</dbReference>
<organism evidence="5 6">
    <name type="scientific">Companilactobacillus alimentarius DSM 20249</name>
    <dbReference type="NCBI Taxonomy" id="1423720"/>
    <lineage>
        <taxon>Bacteria</taxon>
        <taxon>Bacillati</taxon>
        <taxon>Bacillota</taxon>
        <taxon>Bacilli</taxon>
        <taxon>Lactobacillales</taxon>
        <taxon>Lactobacillaceae</taxon>
        <taxon>Companilactobacillus</taxon>
    </lineage>
</organism>
<dbReference type="GO" id="GO:0043565">
    <property type="term" value="F:sequence-specific DNA binding"/>
    <property type="evidence" value="ECO:0007669"/>
    <property type="project" value="InterPro"/>
</dbReference>
<protein>
    <recommendedName>
        <fullName evidence="4">HTH araC/xylS-type domain-containing protein</fullName>
    </recommendedName>
</protein>
<evidence type="ECO:0000313" key="6">
    <source>
        <dbReference type="Proteomes" id="UP000234653"/>
    </source>
</evidence>
<evidence type="ECO:0000256" key="1">
    <source>
        <dbReference type="ARBA" id="ARBA00023015"/>
    </source>
</evidence>